<feature type="coiled-coil region" evidence="1">
    <location>
        <begin position="34"/>
        <end position="65"/>
    </location>
</feature>
<feature type="signal peptide" evidence="2">
    <location>
        <begin position="1"/>
        <end position="29"/>
    </location>
</feature>
<reference evidence="4" key="1">
    <citation type="journal article" date="2019" name="Int. J. Syst. Evol. Microbiol.">
        <title>The Global Catalogue of Microorganisms (GCM) 10K type strain sequencing project: providing services to taxonomists for standard genome sequencing and annotation.</title>
        <authorList>
            <consortium name="The Broad Institute Genomics Platform"/>
            <consortium name="The Broad Institute Genome Sequencing Center for Infectious Disease"/>
            <person name="Wu L."/>
            <person name="Ma J."/>
        </authorList>
    </citation>
    <scope>NUCLEOTIDE SEQUENCE [LARGE SCALE GENOMIC DNA]</scope>
    <source>
        <strain evidence="4">JCM 15933</strain>
    </source>
</reference>
<feature type="chain" id="PRO_5045627541" evidence="2">
    <location>
        <begin position="30"/>
        <end position="317"/>
    </location>
</feature>
<evidence type="ECO:0000256" key="1">
    <source>
        <dbReference type="SAM" id="Coils"/>
    </source>
</evidence>
<keyword evidence="1" id="KW-0175">Coiled coil</keyword>
<evidence type="ECO:0000256" key="2">
    <source>
        <dbReference type="SAM" id="SignalP"/>
    </source>
</evidence>
<keyword evidence="4" id="KW-1185">Reference proteome</keyword>
<organism evidence="3 4">
    <name type="scientific">Dactylosporangium maewongense</name>
    <dbReference type="NCBI Taxonomy" id="634393"/>
    <lineage>
        <taxon>Bacteria</taxon>
        <taxon>Bacillati</taxon>
        <taxon>Actinomycetota</taxon>
        <taxon>Actinomycetes</taxon>
        <taxon>Micromonosporales</taxon>
        <taxon>Micromonosporaceae</taxon>
        <taxon>Dactylosporangium</taxon>
    </lineage>
</organism>
<proteinExistence type="predicted"/>
<gene>
    <name evidence="3" type="ORF">GCM10009827_105600</name>
</gene>
<name>A0ABP4NS71_9ACTN</name>
<dbReference type="Proteomes" id="UP001501470">
    <property type="component" value="Unassembled WGS sequence"/>
</dbReference>
<keyword evidence="2" id="KW-0732">Signal</keyword>
<dbReference type="RefSeq" id="WP_344513299.1">
    <property type="nucleotide sequence ID" value="NZ_BAAAQD010000037.1"/>
</dbReference>
<protein>
    <submittedName>
        <fullName evidence="3">Copper transporter</fullName>
    </submittedName>
</protein>
<evidence type="ECO:0000313" key="4">
    <source>
        <dbReference type="Proteomes" id="UP001501470"/>
    </source>
</evidence>
<dbReference type="Pfam" id="PF11382">
    <property type="entry name" value="MctB"/>
    <property type="match status" value="1"/>
</dbReference>
<comment type="caution">
    <text evidence="3">The sequence shown here is derived from an EMBL/GenBank/DDBJ whole genome shotgun (WGS) entry which is preliminary data.</text>
</comment>
<dbReference type="InterPro" id="IPR021522">
    <property type="entry name" value="MctB"/>
</dbReference>
<evidence type="ECO:0000313" key="3">
    <source>
        <dbReference type="EMBL" id="GAA1566793.1"/>
    </source>
</evidence>
<sequence>MINFRYHVVSLAAVFLALAIGLVVGTAAANGPLADQLNDQVNKITDEKQQLRDDLDQSRAELKKNADFATEVAPMLLNGKLPGRNVLLVKIEGSDKDVDTAADGIGNMLHTAGAKVTGTVTIKEKFTAASSDYNLLDLAETSAPPAISGALPNNGKGQETSAALLAAVLVADKPGAPQIDGTRRVLSAYEAGGWISLDGDLKTSADAVIVISGAPASGKDAKERNAVALTVVSRFALALSNDMVVAGLSANGLVSAVRDDASIAKSVSTVDNAVTAYGQVAAVLALVERIGGKTGHYGIGSGANSLLPKTAGVVSGS</sequence>
<dbReference type="EMBL" id="BAAAQD010000037">
    <property type="protein sequence ID" value="GAA1566793.1"/>
    <property type="molecule type" value="Genomic_DNA"/>
</dbReference>
<accession>A0ABP4NS71</accession>